<dbReference type="NCBIfam" id="TIGR04176">
    <property type="entry name" value="MarR_EPS"/>
    <property type="match status" value="1"/>
</dbReference>
<dbReference type="RefSeq" id="WP_266122526.1">
    <property type="nucleotide sequence ID" value="NZ_JAJHNU010000001.1"/>
</dbReference>
<evidence type="ECO:0000313" key="2">
    <source>
        <dbReference type="Proteomes" id="UP001168613"/>
    </source>
</evidence>
<dbReference type="Pfam" id="PF13412">
    <property type="entry name" value="HTH_24"/>
    <property type="match status" value="1"/>
</dbReference>
<name>A0ABT8EG64_9BURK</name>
<sequence length="110" mass="12632">MTSLLLNESHLQVLRQLDKSPTLSQRELAEHLGMSVGKANYCINALVDRGLIKVVNFCKNTNKKGYFYYLTSQGLKEKSVLTLRFIQIKTQEYEALKEELKELKNELHGS</sequence>
<evidence type="ECO:0000313" key="1">
    <source>
        <dbReference type="EMBL" id="MDN4120140.1"/>
    </source>
</evidence>
<keyword evidence="2" id="KW-1185">Reference proteome</keyword>
<proteinExistence type="predicted"/>
<accession>A0ABT8EG64</accession>
<dbReference type="CDD" id="cd00090">
    <property type="entry name" value="HTH_ARSR"/>
    <property type="match status" value="1"/>
</dbReference>
<reference evidence="1" key="1">
    <citation type="submission" date="2021-11" db="EMBL/GenBank/DDBJ databases">
        <title>Draft genome sequence of Alcaligenes endophyticus type strain CCUG 75668T.</title>
        <authorList>
            <person name="Salva-Serra F."/>
            <person name="Duran R.E."/>
            <person name="Seeger M."/>
            <person name="Moore E.R.B."/>
            <person name="Jaen-Luchoro D."/>
        </authorList>
    </citation>
    <scope>NUCLEOTIDE SEQUENCE</scope>
    <source>
        <strain evidence="1">CCUG 75668</strain>
    </source>
</reference>
<organism evidence="1 2">
    <name type="scientific">Alcaligenes endophyticus</name>
    <dbReference type="NCBI Taxonomy" id="1929088"/>
    <lineage>
        <taxon>Bacteria</taxon>
        <taxon>Pseudomonadati</taxon>
        <taxon>Pseudomonadota</taxon>
        <taxon>Betaproteobacteria</taxon>
        <taxon>Burkholderiales</taxon>
        <taxon>Alcaligenaceae</taxon>
        <taxon>Alcaligenes</taxon>
    </lineage>
</organism>
<gene>
    <name evidence="1" type="ORF">LMS43_02435</name>
</gene>
<comment type="caution">
    <text evidence="1">The sequence shown here is derived from an EMBL/GenBank/DDBJ whole genome shotgun (WGS) entry which is preliminary data.</text>
</comment>
<dbReference type="Gene3D" id="1.10.10.10">
    <property type="entry name" value="Winged helix-like DNA-binding domain superfamily/Winged helix DNA-binding domain"/>
    <property type="match status" value="1"/>
</dbReference>
<dbReference type="SUPFAM" id="SSF46785">
    <property type="entry name" value="Winged helix' DNA-binding domain"/>
    <property type="match status" value="1"/>
</dbReference>
<protein>
    <submittedName>
        <fullName evidence="1">MarR family EPS-associated transcriptional regulator</fullName>
    </submittedName>
</protein>
<dbReference type="InterPro" id="IPR036388">
    <property type="entry name" value="WH-like_DNA-bd_sf"/>
</dbReference>
<dbReference type="EMBL" id="JAJHNU010000001">
    <property type="protein sequence ID" value="MDN4120140.1"/>
    <property type="molecule type" value="Genomic_DNA"/>
</dbReference>
<dbReference type="Proteomes" id="UP001168613">
    <property type="component" value="Unassembled WGS sequence"/>
</dbReference>
<dbReference type="InterPro" id="IPR011991">
    <property type="entry name" value="ArsR-like_HTH"/>
</dbReference>
<dbReference type="InterPro" id="IPR026433">
    <property type="entry name" value="MarR_EPS"/>
</dbReference>
<dbReference type="InterPro" id="IPR036390">
    <property type="entry name" value="WH_DNA-bd_sf"/>
</dbReference>